<dbReference type="EMBL" id="DVGD01000081">
    <property type="protein sequence ID" value="HIR09335.1"/>
    <property type="molecule type" value="Genomic_DNA"/>
</dbReference>
<evidence type="ECO:0000313" key="4">
    <source>
        <dbReference type="Proteomes" id="UP000824258"/>
    </source>
</evidence>
<proteinExistence type="inferred from homology"/>
<dbReference type="InterPro" id="IPR003791">
    <property type="entry name" value="UPF0178"/>
</dbReference>
<reference evidence="3" key="1">
    <citation type="submission" date="2020-10" db="EMBL/GenBank/DDBJ databases">
        <authorList>
            <person name="Gilroy R."/>
        </authorList>
    </citation>
    <scope>NUCLEOTIDE SEQUENCE</scope>
    <source>
        <strain evidence="3">ChiHjej9B8-7071</strain>
    </source>
</reference>
<comment type="similarity">
    <text evidence="1 2">Belongs to the UPF0178 family.</text>
</comment>
<dbReference type="PANTHER" id="PTHR35146">
    <property type="entry name" value="UPF0178 PROTEIN YAII"/>
    <property type="match status" value="1"/>
</dbReference>
<protein>
    <recommendedName>
        <fullName evidence="2">UPF0178 protein IAA70_02905</fullName>
    </recommendedName>
</protein>
<evidence type="ECO:0000256" key="1">
    <source>
        <dbReference type="ARBA" id="ARBA00008522"/>
    </source>
</evidence>
<reference evidence="3" key="2">
    <citation type="journal article" date="2021" name="PeerJ">
        <title>Extensive microbial diversity within the chicken gut microbiome revealed by metagenomics and culture.</title>
        <authorList>
            <person name="Gilroy R."/>
            <person name="Ravi A."/>
            <person name="Getino M."/>
            <person name="Pursley I."/>
            <person name="Horton D.L."/>
            <person name="Alikhan N.F."/>
            <person name="Baker D."/>
            <person name="Gharbi K."/>
            <person name="Hall N."/>
            <person name="Watson M."/>
            <person name="Adriaenssens E.M."/>
            <person name="Foster-Nyarko E."/>
            <person name="Jarju S."/>
            <person name="Secka A."/>
            <person name="Antonio M."/>
            <person name="Oren A."/>
            <person name="Chaudhuri R.R."/>
            <person name="La Ragione R."/>
            <person name="Hildebrand F."/>
            <person name="Pallen M.J."/>
        </authorList>
    </citation>
    <scope>NUCLEOTIDE SEQUENCE</scope>
    <source>
        <strain evidence="3">ChiHjej9B8-7071</strain>
    </source>
</reference>
<organism evidence="3 4">
    <name type="scientific">Candidatus Avoscillospira stercoripullorum</name>
    <dbReference type="NCBI Taxonomy" id="2840709"/>
    <lineage>
        <taxon>Bacteria</taxon>
        <taxon>Bacillati</taxon>
        <taxon>Bacillota</taxon>
        <taxon>Clostridia</taxon>
        <taxon>Eubacteriales</taxon>
        <taxon>Oscillospiraceae</taxon>
        <taxon>Oscillospiraceae incertae sedis</taxon>
        <taxon>Candidatus Avoscillospira</taxon>
    </lineage>
</organism>
<evidence type="ECO:0000256" key="2">
    <source>
        <dbReference type="HAMAP-Rule" id="MF_00489"/>
    </source>
</evidence>
<gene>
    <name evidence="3" type="ORF">IAA70_02905</name>
</gene>
<dbReference type="Proteomes" id="UP000824258">
    <property type="component" value="Unassembled WGS sequence"/>
</dbReference>
<comment type="caution">
    <text evidence="3">The sequence shown here is derived from an EMBL/GenBank/DDBJ whole genome shotgun (WGS) entry which is preliminary data.</text>
</comment>
<accession>A0A9D1A912</accession>
<name>A0A9D1A912_9FIRM</name>
<dbReference type="AlphaFoldDB" id="A0A9D1A912"/>
<dbReference type="HAMAP" id="MF_00489">
    <property type="entry name" value="UPF0178"/>
    <property type="match status" value="1"/>
</dbReference>
<dbReference type="Pfam" id="PF02639">
    <property type="entry name" value="DUF188"/>
    <property type="match status" value="1"/>
</dbReference>
<dbReference type="PANTHER" id="PTHR35146:SF1">
    <property type="entry name" value="UPF0178 PROTEIN YAII"/>
    <property type="match status" value="1"/>
</dbReference>
<sequence>MRLLIDADGCPVVALAVAEAKARGIPCLILCDTAHEMEHPGAETVVVSKGADSVDFALLRRLAPGDIVITQDYGLAALCLARRAWVLDQNGRAYTEENIDALLTFREAAGRIRRGGGRLKGASRRKREQDTAFLKALRQMLDDVGKTEGNR</sequence>
<evidence type="ECO:0000313" key="3">
    <source>
        <dbReference type="EMBL" id="HIR09335.1"/>
    </source>
</evidence>